<proteinExistence type="predicted"/>
<evidence type="ECO:0000313" key="2">
    <source>
        <dbReference type="EMBL" id="KAK8775003.1"/>
    </source>
</evidence>
<feature type="non-terminal residue" evidence="2">
    <location>
        <position position="1"/>
    </location>
</feature>
<feature type="transmembrane region" description="Helical" evidence="1">
    <location>
        <begin position="70"/>
        <end position="91"/>
    </location>
</feature>
<feature type="transmembrane region" description="Helical" evidence="1">
    <location>
        <begin position="103"/>
        <end position="126"/>
    </location>
</feature>
<gene>
    <name evidence="2" type="ORF">V5799_010464</name>
</gene>
<keyword evidence="1" id="KW-0812">Transmembrane</keyword>
<sequence>SFRPIKVVSSSSFLFYRLVNFSGALTGRSEALKRCLRRSRPQVYSIYLRWDDVSLARGSILVSLVVNIDVALLVVVAFLSFVSSLGFVGALRENIGCLYCYDWMLFIMVFTCALSFALLIVTPYLATKEEYKCCGVTEAAYLDWNSNIYYNCSKSNPSAERCSVPPSCCRDQDKESLETVLQRRFCGHNVLAMTEQEAWEK</sequence>
<evidence type="ECO:0000256" key="1">
    <source>
        <dbReference type="SAM" id="Phobius"/>
    </source>
</evidence>
<evidence type="ECO:0000313" key="3">
    <source>
        <dbReference type="Proteomes" id="UP001321473"/>
    </source>
</evidence>
<feature type="non-terminal residue" evidence="2">
    <location>
        <position position="201"/>
    </location>
</feature>
<organism evidence="2 3">
    <name type="scientific">Amblyomma americanum</name>
    <name type="common">Lone star tick</name>
    <dbReference type="NCBI Taxonomy" id="6943"/>
    <lineage>
        <taxon>Eukaryota</taxon>
        <taxon>Metazoa</taxon>
        <taxon>Ecdysozoa</taxon>
        <taxon>Arthropoda</taxon>
        <taxon>Chelicerata</taxon>
        <taxon>Arachnida</taxon>
        <taxon>Acari</taxon>
        <taxon>Parasitiformes</taxon>
        <taxon>Ixodida</taxon>
        <taxon>Ixodoidea</taxon>
        <taxon>Ixodidae</taxon>
        <taxon>Amblyomminae</taxon>
        <taxon>Amblyomma</taxon>
    </lineage>
</organism>
<protein>
    <submittedName>
        <fullName evidence="2">Uncharacterized protein</fullName>
    </submittedName>
</protein>
<name>A0AAQ4EKM0_AMBAM</name>
<dbReference type="Proteomes" id="UP001321473">
    <property type="component" value="Unassembled WGS sequence"/>
</dbReference>
<dbReference type="EMBL" id="JARKHS020014710">
    <property type="protein sequence ID" value="KAK8775003.1"/>
    <property type="molecule type" value="Genomic_DNA"/>
</dbReference>
<comment type="caution">
    <text evidence="2">The sequence shown here is derived from an EMBL/GenBank/DDBJ whole genome shotgun (WGS) entry which is preliminary data.</text>
</comment>
<dbReference type="AlphaFoldDB" id="A0AAQ4EKM0"/>
<reference evidence="2 3" key="1">
    <citation type="journal article" date="2023" name="Arcadia Sci">
        <title>De novo assembly of a long-read Amblyomma americanum tick genome.</title>
        <authorList>
            <person name="Chou S."/>
            <person name="Poskanzer K.E."/>
            <person name="Rollins M."/>
            <person name="Thuy-Boun P.S."/>
        </authorList>
    </citation>
    <scope>NUCLEOTIDE SEQUENCE [LARGE SCALE GENOMIC DNA]</scope>
    <source>
        <strain evidence="2">F_SG_1</strain>
        <tissue evidence="2">Salivary glands</tissue>
    </source>
</reference>
<accession>A0AAQ4EKM0</accession>
<keyword evidence="1" id="KW-0472">Membrane</keyword>
<keyword evidence="3" id="KW-1185">Reference proteome</keyword>
<keyword evidence="1" id="KW-1133">Transmembrane helix</keyword>